<dbReference type="EMBL" id="JAEMOP010000002">
    <property type="protein sequence ID" value="MBJ7315776.1"/>
    <property type="molecule type" value="Genomic_DNA"/>
</dbReference>
<sequence length="116" mass="13567">MQEVATGKHAELLSAEFLEKNSLTIICKNYRIDGGEIDIIARDGDYWVFCEVKYRQHEHFASVLEQIKPQQCRRVRHTARYYLLSNNIDEHTAAIRFDVIAVVGHPTKIEWFKDAF</sequence>
<dbReference type="AlphaFoldDB" id="A0A8I1GC93"/>
<evidence type="ECO:0000313" key="5">
    <source>
        <dbReference type="Proteomes" id="UP000621390"/>
    </source>
</evidence>
<dbReference type="RefSeq" id="WP_199494245.1">
    <property type="nucleotide sequence ID" value="NZ_CAXAWT010000001.1"/>
</dbReference>
<dbReference type="SUPFAM" id="SSF52980">
    <property type="entry name" value="Restriction endonuclease-like"/>
    <property type="match status" value="1"/>
</dbReference>
<name>A0A8I1GC93_9GAMM</name>
<comment type="caution">
    <text evidence="4">The sequence shown here is derived from an EMBL/GenBank/DDBJ whole genome shotgun (WGS) entry which is preliminary data.</text>
</comment>
<dbReference type="PANTHER" id="PTHR34039:SF1">
    <property type="entry name" value="UPF0102 PROTEIN YRAN"/>
    <property type="match status" value="1"/>
</dbReference>
<proteinExistence type="inferred from homology"/>
<dbReference type="EMBL" id="JAEMOS010000019">
    <property type="protein sequence ID" value="MBJ7266605.1"/>
    <property type="molecule type" value="Genomic_DNA"/>
</dbReference>
<gene>
    <name evidence="3" type="ORF">JHC10_06565</name>
    <name evidence="4" type="ORF">JHC11_07195</name>
</gene>
<dbReference type="NCBIfam" id="NF009150">
    <property type="entry name" value="PRK12497.1-3"/>
    <property type="match status" value="1"/>
</dbReference>
<dbReference type="Gene3D" id="3.40.1350.10">
    <property type="match status" value="1"/>
</dbReference>
<dbReference type="NCBIfam" id="TIGR00252">
    <property type="entry name" value="YraN family protein"/>
    <property type="match status" value="1"/>
</dbReference>
<keyword evidence="6" id="KW-1185">Reference proteome</keyword>
<evidence type="ECO:0000313" key="6">
    <source>
        <dbReference type="Proteomes" id="UP000655994"/>
    </source>
</evidence>
<dbReference type="InterPro" id="IPR011335">
    <property type="entry name" value="Restrct_endonuc-II-like"/>
</dbReference>
<protein>
    <recommendedName>
        <fullName evidence="2">UPF0102 protein JHC10_06565</fullName>
    </recommendedName>
</protein>
<dbReference type="InterPro" id="IPR003509">
    <property type="entry name" value="UPF0102_YraN-like"/>
</dbReference>
<dbReference type="Proteomes" id="UP000655994">
    <property type="component" value="Unassembled WGS sequence"/>
</dbReference>
<dbReference type="HAMAP" id="MF_00048">
    <property type="entry name" value="UPF0102"/>
    <property type="match status" value="1"/>
</dbReference>
<dbReference type="Proteomes" id="UP000621390">
    <property type="component" value="Unassembled WGS sequence"/>
</dbReference>
<organism evidence="4 5">
    <name type="scientific">Idiomarina abyssalis</name>
    <dbReference type="NCBI Taxonomy" id="86102"/>
    <lineage>
        <taxon>Bacteria</taxon>
        <taxon>Pseudomonadati</taxon>
        <taxon>Pseudomonadota</taxon>
        <taxon>Gammaproteobacteria</taxon>
        <taxon>Alteromonadales</taxon>
        <taxon>Idiomarinaceae</taxon>
        <taxon>Idiomarina</taxon>
    </lineage>
</organism>
<evidence type="ECO:0000313" key="3">
    <source>
        <dbReference type="EMBL" id="MBJ7266605.1"/>
    </source>
</evidence>
<evidence type="ECO:0000313" key="4">
    <source>
        <dbReference type="EMBL" id="MBJ7315776.1"/>
    </source>
</evidence>
<accession>A0A8I1GC93</accession>
<comment type="similarity">
    <text evidence="1 2">Belongs to the UPF0102 family.</text>
</comment>
<dbReference type="InterPro" id="IPR011856">
    <property type="entry name" value="tRNA_endonuc-like_dom_sf"/>
</dbReference>
<evidence type="ECO:0000256" key="1">
    <source>
        <dbReference type="ARBA" id="ARBA00006738"/>
    </source>
</evidence>
<evidence type="ECO:0000256" key="2">
    <source>
        <dbReference type="HAMAP-Rule" id="MF_00048"/>
    </source>
</evidence>
<dbReference type="PANTHER" id="PTHR34039">
    <property type="entry name" value="UPF0102 PROTEIN YRAN"/>
    <property type="match status" value="1"/>
</dbReference>
<dbReference type="GO" id="GO:0003676">
    <property type="term" value="F:nucleic acid binding"/>
    <property type="evidence" value="ECO:0007669"/>
    <property type="project" value="InterPro"/>
</dbReference>
<dbReference type="Pfam" id="PF02021">
    <property type="entry name" value="UPF0102"/>
    <property type="match status" value="1"/>
</dbReference>
<reference evidence="4 6" key="1">
    <citation type="submission" date="2020-09" db="EMBL/GenBank/DDBJ databases">
        <title>Draft Genomes of Bacterial Isolates from North Pond Shallow Sediments.</title>
        <authorList>
            <person name="Kiel Reese B."/>
            <person name="Mullis M."/>
            <person name="Weisend R.E."/>
        </authorList>
    </citation>
    <scope>NUCLEOTIDE SEQUENCE</scope>
    <source>
        <strain evidence="4">KJE-2</strain>
        <strain evidence="3 6">KJE-3</strain>
    </source>
</reference>